<feature type="region of interest" description="Disordered" evidence="1">
    <location>
        <begin position="1"/>
        <end position="40"/>
    </location>
</feature>
<evidence type="ECO:0000256" key="1">
    <source>
        <dbReference type="SAM" id="MobiDB-lite"/>
    </source>
</evidence>
<dbReference type="Proteomes" id="UP001549145">
    <property type="component" value="Unassembled WGS sequence"/>
</dbReference>
<sequence length="40" mass="4319">MPSEHSSRPGVNESEGTKPRHTIVTPDDCAMQNNSYCNAG</sequence>
<organism evidence="2 3">
    <name type="scientific">Methylobacterium goesingense</name>
    <dbReference type="NCBI Taxonomy" id="243690"/>
    <lineage>
        <taxon>Bacteria</taxon>
        <taxon>Pseudomonadati</taxon>
        <taxon>Pseudomonadota</taxon>
        <taxon>Alphaproteobacteria</taxon>
        <taxon>Hyphomicrobiales</taxon>
        <taxon>Methylobacteriaceae</taxon>
        <taxon>Methylobacterium</taxon>
    </lineage>
</organism>
<accession>A0ABV2L038</accession>
<dbReference type="EMBL" id="JBEPMM010000001">
    <property type="protein sequence ID" value="MET3691194.1"/>
    <property type="molecule type" value="Genomic_DNA"/>
</dbReference>
<keyword evidence="3" id="KW-1185">Reference proteome</keyword>
<reference evidence="2 3" key="1">
    <citation type="submission" date="2024-06" db="EMBL/GenBank/DDBJ databases">
        <title>Genomic Encyclopedia of Type Strains, Phase IV (KMG-IV): sequencing the most valuable type-strain genomes for metagenomic binning, comparative biology and taxonomic classification.</title>
        <authorList>
            <person name="Goeker M."/>
        </authorList>
    </citation>
    <scope>NUCLEOTIDE SEQUENCE [LARGE SCALE GENOMIC DNA]</scope>
    <source>
        <strain evidence="2 3">DSM 21331</strain>
    </source>
</reference>
<name>A0ABV2L038_9HYPH</name>
<gene>
    <name evidence="2" type="ORF">ABID43_000713</name>
</gene>
<feature type="compositionally biased region" description="Polar residues" evidence="1">
    <location>
        <begin position="31"/>
        <end position="40"/>
    </location>
</feature>
<evidence type="ECO:0000313" key="3">
    <source>
        <dbReference type="Proteomes" id="UP001549145"/>
    </source>
</evidence>
<proteinExistence type="predicted"/>
<protein>
    <submittedName>
        <fullName evidence="2">Uncharacterized protein</fullName>
    </submittedName>
</protein>
<evidence type="ECO:0000313" key="2">
    <source>
        <dbReference type="EMBL" id="MET3691194.1"/>
    </source>
</evidence>
<comment type="caution">
    <text evidence="2">The sequence shown here is derived from an EMBL/GenBank/DDBJ whole genome shotgun (WGS) entry which is preliminary data.</text>
</comment>